<dbReference type="Proteomes" id="UP000474296">
    <property type="component" value="Unassembled WGS sequence"/>
</dbReference>
<dbReference type="RefSeq" id="WP_164032647.1">
    <property type="nucleotide sequence ID" value="NZ_JAABOQ010000005.1"/>
</dbReference>
<accession>A0A6M0CW14</accession>
<dbReference type="Gene3D" id="4.10.1080.10">
    <property type="entry name" value="TSP type-3 repeat"/>
    <property type="match status" value="1"/>
</dbReference>
<protein>
    <submittedName>
        <fullName evidence="4">T9SS type A sorting domain-containing protein</fullName>
    </submittedName>
</protein>
<dbReference type="CDD" id="cd15482">
    <property type="entry name" value="Sialidase_non-viral"/>
    <property type="match status" value="2"/>
</dbReference>
<dbReference type="InterPro" id="IPR028974">
    <property type="entry name" value="TSP_type-3_rpt"/>
</dbReference>
<dbReference type="InterPro" id="IPR015943">
    <property type="entry name" value="WD40/YVTN_repeat-like_dom_sf"/>
</dbReference>
<dbReference type="EMBL" id="JAABOQ010000005">
    <property type="protein sequence ID" value="NER17960.1"/>
    <property type="molecule type" value="Genomic_DNA"/>
</dbReference>
<evidence type="ECO:0000256" key="2">
    <source>
        <dbReference type="SAM" id="SignalP"/>
    </source>
</evidence>
<proteinExistence type="predicted"/>
<dbReference type="SUPFAM" id="SSF103647">
    <property type="entry name" value="TSP type-3 repeat"/>
    <property type="match status" value="1"/>
</dbReference>
<feature type="chain" id="PRO_5026905096" evidence="2">
    <location>
        <begin position="18"/>
        <end position="1422"/>
    </location>
</feature>
<dbReference type="PROSITE" id="PS51234">
    <property type="entry name" value="TSP3"/>
    <property type="match status" value="1"/>
</dbReference>
<dbReference type="GO" id="GO:0007155">
    <property type="term" value="P:cell adhesion"/>
    <property type="evidence" value="ECO:0007669"/>
    <property type="project" value="InterPro"/>
</dbReference>
<dbReference type="GO" id="GO:0010411">
    <property type="term" value="P:xyloglucan metabolic process"/>
    <property type="evidence" value="ECO:0007669"/>
    <property type="project" value="TreeGrafter"/>
</dbReference>
<dbReference type="PANTHER" id="PTHR43739:SF5">
    <property type="entry name" value="EXO-ALPHA-SIALIDASE"/>
    <property type="match status" value="1"/>
</dbReference>
<evidence type="ECO:0000313" key="4">
    <source>
        <dbReference type="EMBL" id="NER17960.1"/>
    </source>
</evidence>
<evidence type="ECO:0000256" key="1">
    <source>
        <dbReference type="ARBA" id="ARBA00022729"/>
    </source>
</evidence>
<gene>
    <name evidence="4" type="ORF">GWK10_12105</name>
</gene>
<comment type="caution">
    <text evidence="4">The sequence shown here is derived from an EMBL/GenBank/DDBJ whole genome shotgun (WGS) entry which is preliminary data.</text>
</comment>
<evidence type="ECO:0000259" key="3">
    <source>
        <dbReference type="Pfam" id="PF18962"/>
    </source>
</evidence>
<dbReference type="Pfam" id="PF18962">
    <property type="entry name" value="Por_Secre_tail"/>
    <property type="match status" value="1"/>
</dbReference>
<dbReference type="GO" id="GO:0005509">
    <property type="term" value="F:calcium ion binding"/>
    <property type="evidence" value="ECO:0007669"/>
    <property type="project" value="InterPro"/>
</dbReference>
<feature type="signal peptide" evidence="2">
    <location>
        <begin position="1"/>
        <end position="17"/>
    </location>
</feature>
<dbReference type="NCBIfam" id="TIGR04183">
    <property type="entry name" value="Por_Secre_tail"/>
    <property type="match status" value="1"/>
</dbReference>
<keyword evidence="5" id="KW-1185">Reference proteome</keyword>
<sequence length="1422" mass="154290">MKRFLLVIGLCSCFAMSAQFNENAPWMESVKADAKFGGDSQKIQTSYNLFEISKSFEEYWNDKDHTKKGSGYKPFKRWEYHWSHYADVNGNLPTAKQLWDAFEAKQNSTLRLNPTANWQALGPFEHVAENGRLRGQGRVNVMAIDPNNADVWYAGAPSGGLWKSTDAGTTWNTTTDALPQIGVSGIAIDPNDSNIIYIATGDDDAGDSVSAGVFKSIDGGSTWNQTGLNPSNTPNLMNEIYIDPTNSNILWLATSSGVYKTVDAAVTWERVRTGNILDLKLKPGDSNTLYAVTRSQFYRTTDGGATWTNITEGLPETSRRLVIDVTPANSNVIYVLSAAATDGFPFQGLYKSTDSGVTFTKTAETDNINESNQAWFDLAMAISPTDEDEVYVGCLNVWKSTNGGDNFNVLNSWFQSTPSYTHADIHMLRFFGNILFCGSDGGLYVSTDNGSTFTDKTEGMAISQFYRLSVAKQDANIIIGGLQDNGGHARSAAGQWRNYHGGDGMDNAIDPNNSNILYGMTQNGGSLNITVNGGLNLSAQVSPPQDGTGSAISGNWVTPLQIDSEGNLYSGFDAVYRLNGNAWERVSTTIGTNIDEIIIDPNNPNNIYIVNGRFLRKSIDAGASFSVVGTFDSDISDMVVSNSDSNTLYVTLSNISLESTPNNGAPKVFKSTDGGNTYDDITFDLPVDQPIFAIAHQGRDTNNPIYVGTSLGVYRWDDTLTEWEEYFTGLPNVAVTDMEINLDDEVLTVATYGRGIWQSPIPVQIPDNDIRLLSVNNPAPSQVICGEVIPEIVVANNGANDITSIDFTYSVNGGAVQNTTVTQTITPGSEATVNLPVLSLTAGKYVLDVNGTIANDAFDGNNDLSSEFFVNDFGVTQVVNSFETADDALLSYNEGDTSNSLWERGAPAKTFLNAAATGTNAYVTALTGDHPNNIKSYLVTKCYDFSTITLPVMSFNMAFDLEQDFDIAYVEYTIDQGKTWQVLGTTASQPNWYNSDRTNASSGTADDCQNCPGAQWTGTETTLANYRYDFTANATAGETDLRGESNVIFRFVFQSDPGVTEEGVMIDDFVILGEQDDDDDDNDGVLDVDDNCPLNANANQLDTDGDGIGDVCDTDDDGDGILDVDDNCPLNPNANQADEDGDGIGDLCDDDADNDGVPNADDLCPDTPAGTAVDVTGCPVFTLAANNFSVQTFGETCRTSDNGRIRITAEDTSLTYNIEITGGGGFTANGIFTEMYESADLTAGQYNACITVDGQADYELCFDLIIGEPEQLAVSTEILSATNRVRLSLGGGERYVIQINDDVYTTTEEEITLDLKNTENILTVRTDKDCQGVFKETIVLNNKILIYPNPLTGDRLFVNMGPFNQDKVFISLTSITGQSILRKDFPVIDNKIEVNTGNLTNGAYILNIKTQESLMNFKIIKR</sequence>
<dbReference type="InterPro" id="IPR017897">
    <property type="entry name" value="Thrombospondin_3_rpt"/>
</dbReference>
<dbReference type="InterPro" id="IPR026444">
    <property type="entry name" value="Secre_tail"/>
</dbReference>
<feature type="domain" description="Secretion system C-terminal sorting" evidence="3">
    <location>
        <begin position="1346"/>
        <end position="1414"/>
    </location>
</feature>
<organism evidence="4 5">
    <name type="scientific">Spongiivirga citrea</name>
    <dbReference type="NCBI Taxonomy" id="1481457"/>
    <lineage>
        <taxon>Bacteria</taxon>
        <taxon>Pseudomonadati</taxon>
        <taxon>Bacteroidota</taxon>
        <taxon>Flavobacteriia</taxon>
        <taxon>Flavobacteriales</taxon>
        <taxon>Flavobacteriaceae</taxon>
        <taxon>Spongiivirga</taxon>
    </lineage>
</organism>
<name>A0A6M0CW14_9FLAO</name>
<dbReference type="SUPFAM" id="SSF110296">
    <property type="entry name" value="Oligoxyloglucan reducing end-specific cellobiohydrolase"/>
    <property type="match status" value="3"/>
</dbReference>
<dbReference type="InterPro" id="IPR003367">
    <property type="entry name" value="Thrombospondin_3-like_rpt"/>
</dbReference>
<dbReference type="Pfam" id="PF02412">
    <property type="entry name" value="TSP_3"/>
    <property type="match status" value="3"/>
</dbReference>
<dbReference type="InterPro" id="IPR052025">
    <property type="entry name" value="Xyloglucanase_GH74"/>
</dbReference>
<dbReference type="PANTHER" id="PTHR43739">
    <property type="entry name" value="XYLOGLUCANASE (EUROFUNG)"/>
    <property type="match status" value="1"/>
</dbReference>
<keyword evidence="1 2" id="KW-0732">Signal</keyword>
<dbReference type="Gene3D" id="2.130.10.10">
    <property type="entry name" value="YVTN repeat-like/Quinoprotein amine dehydrogenase"/>
    <property type="match status" value="5"/>
</dbReference>
<evidence type="ECO:0000313" key="5">
    <source>
        <dbReference type="Proteomes" id="UP000474296"/>
    </source>
</evidence>
<reference evidence="4 5" key="1">
    <citation type="submission" date="2020-01" db="EMBL/GenBank/DDBJ databases">
        <title>Spongiivirga citrea KCTC 32990T.</title>
        <authorList>
            <person name="Wang G."/>
        </authorList>
    </citation>
    <scope>NUCLEOTIDE SEQUENCE [LARGE SCALE GENOMIC DNA]</scope>
    <source>
        <strain evidence="4 5">KCTC 32990</strain>
    </source>
</reference>